<protein>
    <submittedName>
        <fullName evidence="1">Uncharacterized protein</fullName>
    </submittedName>
</protein>
<dbReference type="RefSeq" id="WP_140996173.1">
    <property type="nucleotide sequence ID" value="NZ_VDCZ01000001.1"/>
</dbReference>
<name>A0A6I4IIQ4_9FLAO</name>
<evidence type="ECO:0000313" key="2">
    <source>
        <dbReference type="Proteomes" id="UP000431264"/>
    </source>
</evidence>
<dbReference type="InterPro" id="IPR046026">
    <property type="entry name" value="DUF5984"/>
</dbReference>
<proteinExistence type="predicted"/>
<dbReference type="AlphaFoldDB" id="A0A6I4IIQ4"/>
<keyword evidence="2" id="KW-1185">Reference proteome</keyword>
<evidence type="ECO:0000313" key="1">
    <source>
        <dbReference type="EMBL" id="MVO07759.1"/>
    </source>
</evidence>
<dbReference type="EMBL" id="WQLW01000001">
    <property type="protein sequence ID" value="MVO07759.1"/>
    <property type="molecule type" value="Genomic_DNA"/>
</dbReference>
<reference evidence="2" key="1">
    <citation type="submission" date="2019-05" db="EMBL/GenBank/DDBJ databases">
        <title>Flavobacterium profundi sp. nov., isolated from a deep-sea seamount.</title>
        <authorList>
            <person name="Zhang D.-C."/>
        </authorList>
    </citation>
    <scope>NUCLEOTIDE SEQUENCE [LARGE SCALE GENOMIC DNA]</scope>
    <source>
        <strain evidence="2">TP390</strain>
    </source>
</reference>
<sequence length="266" mass="32081">MINFKLKKIDDILPVGQEPNLAISWFWLTEGDLWLKFGDQTIYEYSTEAINHWENKPTPYNDYPIVRFIEDFIELFDKIRETIPKEFYSLTKDLKKFKSDSKKWLDIYDSDEDEYSEFYFEEYDKLISWTYQRTFNSAHLIGGPHLSFFRNNNKVRIIWETEHILENGISLWTAEDGSFEMDYSEFIDKIKVFGQSFFAAMDKQVELAVAKEWGNIKIDKQKLVEEHKERKEEFFSTLVLLEQEPTDKTDWTEIEQLFNRMRNEIK</sequence>
<dbReference type="Proteomes" id="UP000431264">
    <property type="component" value="Unassembled WGS sequence"/>
</dbReference>
<dbReference type="Pfam" id="PF19446">
    <property type="entry name" value="DUF5984"/>
    <property type="match status" value="1"/>
</dbReference>
<comment type="caution">
    <text evidence="1">The sequence shown here is derived from an EMBL/GenBank/DDBJ whole genome shotgun (WGS) entry which is preliminary data.</text>
</comment>
<accession>A0A6I4IIQ4</accession>
<organism evidence="1 2">
    <name type="scientific">Flavobacterium profundi</name>
    <dbReference type="NCBI Taxonomy" id="1774945"/>
    <lineage>
        <taxon>Bacteria</taxon>
        <taxon>Pseudomonadati</taxon>
        <taxon>Bacteroidota</taxon>
        <taxon>Flavobacteriia</taxon>
        <taxon>Flavobacteriales</taxon>
        <taxon>Flavobacteriaceae</taxon>
        <taxon>Flavobacterium</taxon>
    </lineage>
</organism>
<gene>
    <name evidence="1" type="ORF">GOQ30_01110</name>
</gene>